<evidence type="ECO:0000256" key="7">
    <source>
        <dbReference type="HAMAP-Rule" id="MF_00201"/>
    </source>
</evidence>
<comment type="caution">
    <text evidence="9">The sequence shown here is derived from an EMBL/GenBank/DDBJ whole genome shotgun (WGS) entry which is preliminary data.</text>
</comment>
<evidence type="ECO:0000256" key="5">
    <source>
        <dbReference type="ARBA" id="ARBA00023204"/>
    </source>
</evidence>
<dbReference type="AlphaFoldDB" id="A0A931J5M4"/>
<dbReference type="Gene3D" id="1.20.1440.120">
    <property type="entry name" value="Recombination protein O, C-terminal domain"/>
    <property type="match status" value="1"/>
</dbReference>
<comment type="similarity">
    <text evidence="1 7">Belongs to the RecO family.</text>
</comment>
<evidence type="ECO:0000256" key="4">
    <source>
        <dbReference type="ARBA" id="ARBA00023172"/>
    </source>
</evidence>
<dbReference type="Pfam" id="PF11967">
    <property type="entry name" value="RecO_N"/>
    <property type="match status" value="1"/>
</dbReference>
<dbReference type="Proteomes" id="UP000613266">
    <property type="component" value="Unassembled WGS sequence"/>
</dbReference>
<dbReference type="Gene3D" id="2.40.50.140">
    <property type="entry name" value="Nucleic acid-binding proteins"/>
    <property type="match status" value="1"/>
</dbReference>
<dbReference type="InterPro" id="IPR022572">
    <property type="entry name" value="DNA_rep/recomb_RecO_N"/>
</dbReference>
<comment type="function">
    <text evidence="7">Involved in DNA repair and RecF pathway recombination.</text>
</comment>
<sequence length="251" mass="27317">MGALSAYVLHSYDWSDSSLVLDLFTREQGRLAVVAKGAKRPTSQLRAVLLPLQPLQVQFTRGKGQEPAEVHTLRSAEWLGGHPLPQGPALLAGYYLNELLMRLLPRSQPHPGLFEPYAAAVAGLALNPESTDTWLRAFELMLLHELGWLPDLAQDSLQQGELRAGRAYGLSPELGLVSAADGLDAADWQALAAALPEGVPGLVRCLAGLAERAALKSLLRGVLQYHLGHQPLRSRQVLHQAYELLPPSSRR</sequence>
<evidence type="ECO:0000313" key="9">
    <source>
        <dbReference type="EMBL" id="MBH9577979.1"/>
    </source>
</evidence>
<dbReference type="RefSeq" id="WP_198111752.1">
    <property type="nucleotide sequence ID" value="NZ_JAEDAK010000009.1"/>
</dbReference>
<dbReference type="InterPro" id="IPR003717">
    <property type="entry name" value="RecO"/>
</dbReference>
<organism evidence="9 10">
    <name type="scientific">Inhella proteolytica</name>
    <dbReference type="NCBI Taxonomy" id="2795029"/>
    <lineage>
        <taxon>Bacteria</taxon>
        <taxon>Pseudomonadati</taxon>
        <taxon>Pseudomonadota</taxon>
        <taxon>Betaproteobacteria</taxon>
        <taxon>Burkholderiales</taxon>
        <taxon>Sphaerotilaceae</taxon>
        <taxon>Inhella</taxon>
    </lineage>
</organism>
<name>A0A931J5M4_9BURK</name>
<dbReference type="InterPro" id="IPR042242">
    <property type="entry name" value="RecO_C"/>
</dbReference>
<dbReference type="SUPFAM" id="SSF50249">
    <property type="entry name" value="Nucleic acid-binding proteins"/>
    <property type="match status" value="1"/>
</dbReference>
<protein>
    <recommendedName>
        <fullName evidence="2 7">DNA repair protein RecO</fullName>
    </recommendedName>
    <alternativeName>
        <fullName evidence="6 7">Recombination protein O</fullName>
    </alternativeName>
</protein>
<reference evidence="9" key="1">
    <citation type="submission" date="2020-12" db="EMBL/GenBank/DDBJ databases">
        <title>The genome sequence of Inhella sp. 1Y17.</title>
        <authorList>
            <person name="Liu Y."/>
        </authorList>
    </citation>
    <scope>NUCLEOTIDE SEQUENCE</scope>
    <source>
        <strain evidence="9">1Y17</strain>
    </source>
</reference>
<evidence type="ECO:0000313" key="10">
    <source>
        <dbReference type="Proteomes" id="UP000613266"/>
    </source>
</evidence>
<proteinExistence type="inferred from homology"/>
<dbReference type="EMBL" id="JAEDAK010000009">
    <property type="protein sequence ID" value="MBH9577979.1"/>
    <property type="molecule type" value="Genomic_DNA"/>
</dbReference>
<evidence type="ECO:0000256" key="2">
    <source>
        <dbReference type="ARBA" id="ARBA00021310"/>
    </source>
</evidence>
<dbReference type="InterPro" id="IPR037278">
    <property type="entry name" value="ARFGAP/RecO"/>
</dbReference>
<keyword evidence="3 7" id="KW-0227">DNA damage</keyword>
<dbReference type="PANTHER" id="PTHR33991">
    <property type="entry name" value="DNA REPAIR PROTEIN RECO"/>
    <property type="match status" value="1"/>
</dbReference>
<dbReference type="GO" id="GO:0006302">
    <property type="term" value="P:double-strand break repair"/>
    <property type="evidence" value="ECO:0007669"/>
    <property type="project" value="TreeGrafter"/>
</dbReference>
<dbReference type="InterPro" id="IPR012340">
    <property type="entry name" value="NA-bd_OB-fold"/>
</dbReference>
<keyword evidence="5 7" id="KW-0234">DNA repair</keyword>
<evidence type="ECO:0000256" key="1">
    <source>
        <dbReference type="ARBA" id="ARBA00007452"/>
    </source>
</evidence>
<dbReference type="GO" id="GO:0043590">
    <property type="term" value="C:bacterial nucleoid"/>
    <property type="evidence" value="ECO:0007669"/>
    <property type="project" value="TreeGrafter"/>
</dbReference>
<dbReference type="Pfam" id="PF02565">
    <property type="entry name" value="RecO_C"/>
    <property type="match status" value="1"/>
</dbReference>
<feature type="domain" description="DNA replication/recombination mediator RecO N-terminal" evidence="8">
    <location>
        <begin position="5"/>
        <end position="65"/>
    </location>
</feature>
<dbReference type="PANTHER" id="PTHR33991:SF1">
    <property type="entry name" value="DNA REPAIR PROTEIN RECO"/>
    <property type="match status" value="1"/>
</dbReference>
<dbReference type="GO" id="GO:0006310">
    <property type="term" value="P:DNA recombination"/>
    <property type="evidence" value="ECO:0007669"/>
    <property type="project" value="UniProtKB-UniRule"/>
</dbReference>
<evidence type="ECO:0000256" key="3">
    <source>
        <dbReference type="ARBA" id="ARBA00022763"/>
    </source>
</evidence>
<evidence type="ECO:0000256" key="6">
    <source>
        <dbReference type="ARBA" id="ARBA00033409"/>
    </source>
</evidence>
<dbReference type="HAMAP" id="MF_00201">
    <property type="entry name" value="RecO"/>
    <property type="match status" value="1"/>
</dbReference>
<dbReference type="NCBIfam" id="TIGR00613">
    <property type="entry name" value="reco"/>
    <property type="match status" value="1"/>
</dbReference>
<keyword evidence="4 7" id="KW-0233">DNA recombination</keyword>
<gene>
    <name evidence="7 9" type="primary">recO</name>
    <name evidence="9" type="ORF">I7X39_13825</name>
</gene>
<dbReference type="SUPFAM" id="SSF57863">
    <property type="entry name" value="ArfGap/RecO-like zinc finger"/>
    <property type="match status" value="1"/>
</dbReference>
<accession>A0A931J5M4</accession>
<evidence type="ECO:0000259" key="8">
    <source>
        <dbReference type="Pfam" id="PF11967"/>
    </source>
</evidence>
<keyword evidence="10" id="KW-1185">Reference proteome</keyword>